<dbReference type="AlphaFoldDB" id="A0A455T6G8"/>
<protein>
    <submittedName>
        <fullName evidence="5">Glycosyl transferase family 1</fullName>
    </submittedName>
</protein>
<dbReference type="Pfam" id="PF00534">
    <property type="entry name" value="Glycos_transf_1"/>
    <property type="match status" value="1"/>
</dbReference>
<dbReference type="EMBL" id="AP019377">
    <property type="protein sequence ID" value="BBH95091.1"/>
    <property type="molecule type" value="Genomic_DNA"/>
</dbReference>
<dbReference type="GO" id="GO:0016757">
    <property type="term" value="F:glycosyltransferase activity"/>
    <property type="evidence" value="ECO:0007669"/>
    <property type="project" value="InterPro"/>
</dbReference>
<feature type="compositionally biased region" description="Basic and acidic residues" evidence="2">
    <location>
        <begin position="402"/>
        <end position="413"/>
    </location>
</feature>
<dbReference type="InterPro" id="IPR028098">
    <property type="entry name" value="Glyco_trans_4-like_N"/>
</dbReference>
<gene>
    <name evidence="5" type="ORF">KTA_32900</name>
</gene>
<proteinExistence type="predicted"/>
<sequence>MHIGINAQLLSYSQSYRNSGVSRYIRRLLEGLAQEPGEYRYTIFVNGHEVEEQLAPVARHPQLTYVSAPWPEERPWTRVAWEQLKLPGELRQRRIRLLHSPVNVLPLRLPAGCRGVVTLHDLAFLRFPEVLTGPKRLYQRTFTLRSLRRATLVVTVSESTRRDAIELLSLPAERLRTVYPCIDARFRASPRDEQAVQALRARYGLESGFILYLGTLEPRKNLDTLIEAFARLKRQQGLREKLVLAGSKGWLYDAIFARVRSLGLESEVLFPGFIADSEQVLWYHAATAFAYPSLYEGFGLPVAEALACGLPVVTSSVSSLPEAGAGVALTVEPRDVDALAHALYRALNDESYRQHCRAMASTVAERFSLRTMARQIRAVYEEALSEKQSEEERQVLQSEPWPQREEHHVSSLE</sequence>
<dbReference type="PANTHER" id="PTHR46401:SF2">
    <property type="entry name" value="GLYCOSYLTRANSFERASE WBBK-RELATED"/>
    <property type="match status" value="1"/>
</dbReference>
<organism evidence="5">
    <name type="scientific">Thermogemmatispora argillosa</name>
    <dbReference type="NCBI Taxonomy" id="2045280"/>
    <lineage>
        <taxon>Bacteria</taxon>
        <taxon>Bacillati</taxon>
        <taxon>Chloroflexota</taxon>
        <taxon>Ktedonobacteria</taxon>
        <taxon>Thermogemmatisporales</taxon>
        <taxon>Thermogemmatisporaceae</taxon>
        <taxon>Thermogemmatispora</taxon>
    </lineage>
</organism>
<evidence type="ECO:0000259" key="4">
    <source>
        <dbReference type="Pfam" id="PF13439"/>
    </source>
</evidence>
<reference evidence="5" key="1">
    <citation type="submission" date="2018-12" db="EMBL/GenBank/DDBJ databases">
        <title>Novel natural products biosynthetic potential of the class Ktedonobacteria.</title>
        <authorList>
            <person name="Zheng Y."/>
            <person name="Saitou A."/>
            <person name="Wang C.M."/>
            <person name="Toyoda A."/>
            <person name="Minakuchi Y."/>
            <person name="Sekiguchi Y."/>
            <person name="Ueda K."/>
            <person name="Takano H."/>
            <person name="Sakai Y."/>
            <person name="Yokota A."/>
            <person name="Yabe S."/>
        </authorList>
    </citation>
    <scope>NUCLEOTIDE SEQUENCE</scope>
    <source>
        <strain evidence="5">A3-2</strain>
    </source>
</reference>
<feature type="domain" description="Glycosyl transferase family 1" evidence="3">
    <location>
        <begin position="207"/>
        <end position="358"/>
    </location>
</feature>
<dbReference type="InterPro" id="IPR001296">
    <property type="entry name" value="Glyco_trans_1"/>
</dbReference>
<dbReference type="FunFam" id="3.40.50.2000:FF:000119">
    <property type="entry name" value="Glycosyl transferase group 1"/>
    <property type="match status" value="1"/>
</dbReference>
<dbReference type="GO" id="GO:0009103">
    <property type="term" value="P:lipopolysaccharide biosynthetic process"/>
    <property type="evidence" value="ECO:0007669"/>
    <property type="project" value="TreeGrafter"/>
</dbReference>
<dbReference type="Gene3D" id="3.40.50.2000">
    <property type="entry name" value="Glycogen Phosphorylase B"/>
    <property type="match status" value="2"/>
</dbReference>
<feature type="region of interest" description="Disordered" evidence="2">
    <location>
        <begin position="386"/>
        <end position="413"/>
    </location>
</feature>
<name>A0A455T6G8_9CHLR</name>
<dbReference type="Pfam" id="PF13439">
    <property type="entry name" value="Glyco_transf_4"/>
    <property type="match status" value="1"/>
</dbReference>
<evidence type="ECO:0000256" key="2">
    <source>
        <dbReference type="SAM" id="MobiDB-lite"/>
    </source>
</evidence>
<dbReference type="SUPFAM" id="SSF53756">
    <property type="entry name" value="UDP-Glycosyltransferase/glycogen phosphorylase"/>
    <property type="match status" value="1"/>
</dbReference>
<keyword evidence="1 5" id="KW-0808">Transferase</keyword>
<evidence type="ECO:0000256" key="1">
    <source>
        <dbReference type="ARBA" id="ARBA00022679"/>
    </source>
</evidence>
<dbReference type="CDD" id="cd03809">
    <property type="entry name" value="GT4_MtfB-like"/>
    <property type="match status" value="1"/>
</dbReference>
<evidence type="ECO:0000313" key="5">
    <source>
        <dbReference type="EMBL" id="BBH95091.1"/>
    </source>
</evidence>
<dbReference type="PANTHER" id="PTHR46401">
    <property type="entry name" value="GLYCOSYLTRANSFERASE WBBK-RELATED"/>
    <property type="match status" value="1"/>
</dbReference>
<feature type="domain" description="Glycosyltransferase subfamily 4-like N-terminal" evidence="4">
    <location>
        <begin position="19"/>
        <end position="184"/>
    </location>
</feature>
<accession>A0A455T6G8</accession>
<evidence type="ECO:0000259" key="3">
    <source>
        <dbReference type="Pfam" id="PF00534"/>
    </source>
</evidence>